<dbReference type="InterPro" id="IPR009057">
    <property type="entry name" value="Homeodomain-like_sf"/>
</dbReference>
<name>A0A4Q7V5A0_PSEST</name>
<evidence type="ECO:0000313" key="6">
    <source>
        <dbReference type="Proteomes" id="UP000291591"/>
    </source>
</evidence>
<dbReference type="PANTHER" id="PTHR46796">
    <property type="entry name" value="HTH-TYPE TRANSCRIPTIONAL ACTIVATOR RHAS-RELATED"/>
    <property type="match status" value="1"/>
</dbReference>
<accession>A0A4Q7V5A0</accession>
<keyword evidence="2" id="KW-0238">DNA-binding</keyword>
<dbReference type="InterPro" id="IPR018060">
    <property type="entry name" value="HTH_AraC"/>
</dbReference>
<dbReference type="Proteomes" id="UP000291591">
    <property type="component" value="Unassembled WGS sequence"/>
</dbReference>
<keyword evidence="6" id="KW-1185">Reference proteome</keyword>
<dbReference type="OrthoDB" id="2559672at2"/>
<evidence type="ECO:0000259" key="4">
    <source>
        <dbReference type="PROSITE" id="PS01124"/>
    </source>
</evidence>
<dbReference type="EMBL" id="SHKL01000001">
    <property type="protein sequence ID" value="RZT88741.1"/>
    <property type="molecule type" value="Genomic_DNA"/>
</dbReference>
<dbReference type="SMART" id="SM00342">
    <property type="entry name" value="HTH_ARAC"/>
    <property type="match status" value="1"/>
</dbReference>
<sequence>MPDDHVVPARDLPPDYTVVAHRRGRTSLRCRVGGRWRQESLGPGDVSLLTRDAEPLWDRPAGVEVVQVPLSRTALARAGREMYGRDVADIELRDVIRTEDPAIHRTALLIGDETELGATGSGLMVEALSSQIAVHVLRRHARVRLREPGGTEALTFAQERRVRDHVHRNLDASLTLDELAAVAGMSRFRFARRFRLTTGTTPHEFVLQARVGRARVLLERSATPLFEVAARCGFADQSHLTREFRKRTGTTPGRYRSGTR</sequence>
<dbReference type="RefSeq" id="WP_130292743.1">
    <property type="nucleotide sequence ID" value="NZ_SHKL01000001.1"/>
</dbReference>
<keyword evidence="1" id="KW-0805">Transcription regulation</keyword>
<dbReference type="InterPro" id="IPR050204">
    <property type="entry name" value="AraC_XylS_family_regulators"/>
</dbReference>
<dbReference type="PROSITE" id="PS00041">
    <property type="entry name" value="HTH_ARAC_FAMILY_1"/>
    <property type="match status" value="1"/>
</dbReference>
<proteinExistence type="predicted"/>
<evidence type="ECO:0000256" key="1">
    <source>
        <dbReference type="ARBA" id="ARBA00023015"/>
    </source>
</evidence>
<reference evidence="5 6" key="1">
    <citation type="submission" date="2019-02" db="EMBL/GenBank/DDBJ databases">
        <title>Sequencing the genomes of 1000 actinobacteria strains.</title>
        <authorList>
            <person name="Klenk H.-P."/>
        </authorList>
    </citation>
    <scope>NUCLEOTIDE SEQUENCE [LARGE SCALE GENOMIC DNA]</scope>
    <source>
        <strain evidence="5 6">DSM 45779</strain>
    </source>
</reference>
<organism evidence="5 6">
    <name type="scientific">Pseudonocardia sediminis</name>
    <dbReference type="NCBI Taxonomy" id="1397368"/>
    <lineage>
        <taxon>Bacteria</taxon>
        <taxon>Bacillati</taxon>
        <taxon>Actinomycetota</taxon>
        <taxon>Actinomycetes</taxon>
        <taxon>Pseudonocardiales</taxon>
        <taxon>Pseudonocardiaceae</taxon>
        <taxon>Pseudonocardia</taxon>
    </lineage>
</organism>
<evidence type="ECO:0000256" key="2">
    <source>
        <dbReference type="ARBA" id="ARBA00023125"/>
    </source>
</evidence>
<dbReference type="PANTHER" id="PTHR46796:SF6">
    <property type="entry name" value="ARAC SUBFAMILY"/>
    <property type="match status" value="1"/>
</dbReference>
<keyword evidence="3" id="KW-0804">Transcription</keyword>
<dbReference type="Gene3D" id="1.10.10.60">
    <property type="entry name" value="Homeodomain-like"/>
    <property type="match status" value="1"/>
</dbReference>
<evidence type="ECO:0000256" key="3">
    <source>
        <dbReference type="ARBA" id="ARBA00023163"/>
    </source>
</evidence>
<protein>
    <submittedName>
        <fullName evidence="5">AraC family transcriptional regulator</fullName>
    </submittedName>
</protein>
<dbReference type="InterPro" id="IPR018062">
    <property type="entry name" value="HTH_AraC-typ_CS"/>
</dbReference>
<dbReference type="GO" id="GO:0003700">
    <property type="term" value="F:DNA-binding transcription factor activity"/>
    <property type="evidence" value="ECO:0007669"/>
    <property type="project" value="InterPro"/>
</dbReference>
<feature type="domain" description="HTH araC/xylS-type" evidence="4">
    <location>
        <begin position="160"/>
        <end position="258"/>
    </location>
</feature>
<dbReference type="Pfam" id="PF12833">
    <property type="entry name" value="HTH_18"/>
    <property type="match status" value="1"/>
</dbReference>
<dbReference type="SUPFAM" id="SSF46689">
    <property type="entry name" value="Homeodomain-like"/>
    <property type="match status" value="2"/>
</dbReference>
<gene>
    <name evidence="5" type="ORF">EV383_5686</name>
</gene>
<dbReference type="AlphaFoldDB" id="A0A4Q7V5A0"/>
<comment type="caution">
    <text evidence="5">The sequence shown here is derived from an EMBL/GenBank/DDBJ whole genome shotgun (WGS) entry which is preliminary data.</text>
</comment>
<evidence type="ECO:0000313" key="5">
    <source>
        <dbReference type="EMBL" id="RZT88741.1"/>
    </source>
</evidence>
<dbReference type="PROSITE" id="PS01124">
    <property type="entry name" value="HTH_ARAC_FAMILY_2"/>
    <property type="match status" value="1"/>
</dbReference>
<dbReference type="GO" id="GO:0043565">
    <property type="term" value="F:sequence-specific DNA binding"/>
    <property type="evidence" value="ECO:0007669"/>
    <property type="project" value="InterPro"/>
</dbReference>